<accession>A0A4R8MDM3</accession>
<sequence length="62" mass="6717">MMWIKDANGNWYCDGPLCTCSPKASACVWDKTDDGSWFLAQSAVPVSIMPSLHHGSNMILAG</sequence>
<dbReference type="OrthoDB" id="9985508at2"/>
<dbReference type="EMBL" id="SORI01000004">
    <property type="protein sequence ID" value="TDY61916.1"/>
    <property type="molecule type" value="Genomic_DNA"/>
</dbReference>
<evidence type="ECO:0000313" key="2">
    <source>
        <dbReference type="Proteomes" id="UP000295066"/>
    </source>
</evidence>
<keyword evidence="2" id="KW-1185">Reference proteome</keyword>
<dbReference type="Proteomes" id="UP000295066">
    <property type="component" value="Unassembled WGS sequence"/>
</dbReference>
<dbReference type="RefSeq" id="WP_133957005.1">
    <property type="nucleotide sequence ID" value="NZ_SORI01000004.1"/>
</dbReference>
<proteinExistence type="predicted"/>
<reference evidence="1 2" key="1">
    <citation type="submission" date="2019-03" db="EMBL/GenBank/DDBJ databases">
        <title>Genomic Encyclopedia of Type Strains, Phase IV (KMG-IV): sequencing the most valuable type-strain genomes for metagenomic binning, comparative biology and taxonomic classification.</title>
        <authorList>
            <person name="Goeker M."/>
        </authorList>
    </citation>
    <scope>NUCLEOTIDE SEQUENCE [LARGE SCALE GENOMIC DNA]</scope>
    <source>
        <strain evidence="1 2">DSM 25964</strain>
    </source>
</reference>
<name>A0A4R8MDM3_9BACT</name>
<protein>
    <submittedName>
        <fullName evidence="1">Uncharacterized protein</fullName>
    </submittedName>
</protein>
<evidence type="ECO:0000313" key="1">
    <source>
        <dbReference type="EMBL" id="TDY61916.1"/>
    </source>
</evidence>
<organism evidence="1 2">
    <name type="scientific">Aminivibrio pyruvatiphilus</name>
    <dbReference type="NCBI Taxonomy" id="1005740"/>
    <lineage>
        <taxon>Bacteria</taxon>
        <taxon>Thermotogati</taxon>
        <taxon>Synergistota</taxon>
        <taxon>Synergistia</taxon>
        <taxon>Synergistales</taxon>
        <taxon>Aminobacteriaceae</taxon>
        <taxon>Aminivibrio</taxon>
    </lineage>
</organism>
<comment type="caution">
    <text evidence="1">The sequence shown here is derived from an EMBL/GenBank/DDBJ whole genome shotgun (WGS) entry which is preliminary data.</text>
</comment>
<gene>
    <name evidence="1" type="ORF">C8D99_104161</name>
</gene>
<dbReference type="AlphaFoldDB" id="A0A4R8MDM3"/>